<keyword evidence="4 7" id="KW-0732">Signal</keyword>
<evidence type="ECO:0000313" key="8">
    <source>
        <dbReference type="EMBL" id="KAA0917533.1"/>
    </source>
</evidence>
<evidence type="ECO:0000256" key="4">
    <source>
        <dbReference type="ARBA" id="ARBA00022729"/>
    </source>
</evidence>
<dbReference type="PANTHER" id="PTHR42953">
    <property type="entry name" value="HIGH-AFFINITY ZINC UPTAKE SYSTEM PROTEIN ZNUA-RELATED"/>
    <property type="match status" value="1"/>
</dbReference>
<evidence type="ECO:0000256" key="2">
    <source>
        <dbReference type="ARBA" id="ARBA00015915"/>
    </source>
</evidence>
<comment type="similarity">
    <text evidence="1">Belongs to the bacterial solute-binding protein 9 family.</text>
</comment>
<dbReference type="PANTHER" id="PTHR42953:SF3">
    <property type="entry name" value="HIGH-AFFINITY ZINC UPTAKE SYSTEM PROTEIN ZNUA"/>
    <property type="match status" value="1"/>
</dbReference>
<keyword evidence="5" id="KW-0862">Zinc</keyword>
<proteinExistence type="inferred from homology"/>
<dbReference type="AlphaFoldDB" id="A0A5A9ZJP4"/>
<dbReference type="EMBL" id="VINQ01000003">
    <property type="protein sequence ID" value="KAA0917533.1"/>
    <property type="molecule type" value="Genomic_DNA"/>
</dbReference>
<accession>A0A5A9ZJP4</accession>
<dbReference type="RefSeq" id="WP_111362617.1">
    <property type="nucleotide sequence ID" value="NZ_VINQ01000003.1"/>
</dbReference>
<comment type="caution">
    <text evidence="8">The sequence shown here is derived from an EMBL/GenBank/DDBJ whole genome shotgun (WGS) entry which is preliminary data.</text>
</comment>
<name>A0A5A9ZJP4_9RHOB</name>
<dbReference type="GO" id="GO:0006829">
    <property type="term" value="P:zinc ion transport"/>
    <property type="evidence" value="ECO:0007669"/>
    <property type="project" value="UniProtKB-KW"/>
</dbReference>
<evidence type="ECO:0000256" key="1">
    <source>
        <dbReference type="ARBA" id="ARBA00011028"/>
    </source>
</evidence>
<gene>
    <name evidence="8" type="ORF">FLO80_05685</name>
</gene>
<feature type="signal peptide" evidence="7">
    <location>
        <begin position="1"/>
        <end position="22"/>
    </location>
</feature>
<feature type="region of interest" description="Disordered" evidence="6">
    <location>
        <begin position="124"/>
        <end position="171"/>
    </location>
</feature>
<evidence type="ECO:0000313" key="9">
    <source>
        <dbReference type="Proteomes" id="UP000325291"/>
    </source>
</evidence>
<dbReference type="InterPro" id="IPR006127">
    <property type="entry name" value="ZnuA-like"/>
</dbReference>
<keyword evidence="3" id="KW-0813">Transport</keyword>
<keyword evidence="9" id="KW-1185">Reference proteome</keyword>
<dbReference type="InterPro" id="IPR050492">
    <property type="entry name" value="Bact_metal-bind_prot9"/>
</dbReference>
<evidence type="ECO:0000256" key="6">
    <source>
        <dbReference type="SAM" id="MobiDB-lite"/>
    </source>
</evidence>
<sequence>MLRYIVPLLLTTLPAATLSARADAPRIVTDLAPVHSLIAQVAGDQAEIGFFMRPGASPHGYAMRPSEAQLLQDADIVIWTGPDLSPGMTESIATLAPNALSLPLLDVPGGVKHARRERAVFVDSHDDHDHDDDHGHDHADDEHGHDDDHGHDHADDDHDDHDHGDNDPHAWLDPENAKVWLGVIAEALAAANPDAADLYRANAAQARARIDNLQSDIAAQFAPVQGRNFVVFHDAYQYFETRFGLNSVAAISPADAASPGPRRLAELQQALGEHEVVCVFSEPQFDPGLITTLTEGTSVRSAVLDPLGRDIEPGADFYAALLTDLADTMAGCLSGSE</sequence>
<evidence type="ECO:0000256" key="3">
    <source>
        <dbReference type="ARBA" id="ARBA00022448"/>
    </source>
</evidence>
<dbReference type="Proteomes" id="UP000325291">
    <property type="component" value="Unassembled WGS sequence"/>
</dbReference>
<keyword evidence="5" id="KW-0406">Ion transport</keyword>
<organism evidence="8 9">
    <name type="scientific">Aquicoccus porphyridii</name>
    <dbReference type="NCBI Taxonomy" id="1852029"/>
    <lineage>
        <taxon>Bacteria</taxon>
        <taxon>Pseudomonadati</taxon>
        <taxon>Pseudomonadota</taxon>
        <taxon>Alphaproteobacteria</taxon>
        <taxon>Rhodobacterales</taxon>
        <taxon>Paracoccaceae</taxon>
        <taxon>Aquicoccus</taxon>
    </lineage>
</organism>
<reference evidence="8 9" key="1">
    <citation type="submission" date="2019-07" db="EMBL/GenBank/DDBJ databases">
        <title>Aquicoccus porphyridii gen. nov., sp. nov., isolated from a small marine red alga, Porphyridium marinum.</title>
        <authorList>
            <person name="Liu L."/>
        </authorList>
    </citation>
    <scope>NUCLEOTIDE SEQUENCE [LARGE SCALE GENOMIC DNA]</scope>
    <source>
        <strain evidence="8 9">L1 8-17</strain>
    </source>
</reference>
<evidence type="ECO:0000256" key="5">
    <source>
        <dbReference type="ARBA" id="ARBA00022906"/>
    </source>
</evidence>
<protein>
    <recommendedName>
        <fullName evidence="2">High-affinity zinc uptake system protein ZnuA</fullName>
    </recommendedName>
</protein>
<dbReference type="Pfam" id="PF01297">
    <property type="entry name" value="ZnuA"/>
    <property type="match status" value="1"/>
</dbReference>
<dbReference type="GO" id="GO:0046872">
    <property type="term" value="F:metal ion binding"/>
    <property type="evidence" value="ECO:0007669"/>
    <property type="project" value="InterPro"/>
</dbReference>
<dbReference type="SUPFAM" id="SSF53807">
    <property type="entry name" value="Helical backbone' metal receptor"/>
    <property type="match status" value="1"/>
</dbReference>
<keyword evidence="5" id="KW-0864">Zinc transport</keyword>
<feature type="chain" id="PRO_5022659598" description="High-affinity zinc uptake system protein ZnuA" evidence="7">
    <location>
        <begin position="23"/>
        <end position="337"/>
    </location>
</feature>
<evidence type="ECO:0000256" key="7">
    <source>
        <dbReference type="SAM" id="SignalP"/>
    </source>
</evidence>
<dbReference type="Gene3D" id="3.40.50.1980">
    <property type="entry name" value="Nitrogenase molybdenum iron protein domain"/>
    <property type="match status" value="3"/>
</dbReference>